<reference evidence="2 4" key="1">
    <citation type="submission" date="2016-10" db="EMBL/GenBank/DDBJ databases">
        <authorList>
            <person name="Varghese N."/>
            <person name="Submissions S."/>
        </authorList>
    </citation>
    <scope>NUCLEOTIDE SEQUENCE [LARGE SCALE GENOMIC DNA]</scope>
    <source>
        <strain evidence="2 4">GMCC 1.11211</strain>
    </source>
</reference>
<accession>A0A1I2Z3U5</accession>
<gene>
    <name evidence="3" type="ORF">E3O11_13890</name>
    <name evidence="2" type="ORF">SAMN05216274_103135</name>
</gene>
<evidence type="ECO:0000313" key="2">
    <source>
        <dbReference type="EMBL" id="SFH32578.1"/>
    </source>
</evidence>
<protein>
    <submittedName>
        <fullName evidence="3">Uncharacterized protein</fullName>
    </submittedName>
</protein>
<dbReference type="RefSeq" id="WP_092448600.1">
    <property type="nucleotide sequence ID" value="NZ_BKAC01000001.1"/>
</dbReference>
<evidence type="ECO:0000313" key="5">
    <source>
        <dbReference type="Proteomes" id="UP000297963"/>
    </source>
</evidence>
<dbReference type="Proteomes" id="UP000199681">
    <property type="component" value="Unassembled WGS sequence"/>
</dbReference>
<feature type="transmembrane region" description="Helical" evidence="1">
    <location>
        <begin position="6"/>
        <end position="29"/>
    </location>
</feature>
<dbReference type="EMBL" id="FOPW01000003">
    <property type="protein sequence ID" value="SFH32578.1"/>
    <property type="molecule type" value="Genomic_DNA"/>
</dbReference>
<sequence length="108" mass="12591">MPWWSWLLIWSALTLGLLALLVWSGVRLYRKSLGALRGFEALGDQIAALNVDVSPRPEQFRPAVFTDLAALRHEVEQREAERVHRRQVRRDGRIVRGKLMRNARYVTR</sequence>
<name>A0A1I2Z3U5_9MICO</name>
<organism evidence="3 5">
    <name type="scientific">Cryobacterium levicorallinum</name>
    <dbReference type="NCBI Taxonomy" id="995038"/>
    <lineage>
        <taxon>Bacteria</taxon>
        <taxon>Bacillati</taxon>
        <taxon>Actinomycetota</taxon>
        <taxon>Actinomycetes</taxon>
        <taxon>Micrococcales</taxon>
        <taxon>Microbacteriaceae</taxon>
        <taxon>Cryobacterium</taxon>
    </lineage>
</organism>
<keyword evidence="1" id="KW-0812">Transmembrane</keyword>
<evidence type="ECO:0000256" key="1">
    <source>
        <dbReference type="SAM" id="Phobius"/>
    </source>
</evidence>
<keyword evidence="1" id="KW-0472">Membrane</keyword>
<dbReference type="AlphaFoldDB" id="A0A1I2Z3U5"/>
<reference evidence="3 5" key="2">
    <citation type="submission" date="2019-03" db="EMBL/GenBank/DDBJ databases">
        <title>Genomics of glacier-inhabiting Cryobacterium strains.</title>
        <authorList>
            <person name="Liu Q."/>
            <person name="Xin Y.-H."/>
        </authorList>
    </citation>
    <scope>NUCLEOTIDE SEQUENCE [LARGE SCALE GENOMIC DNA]</scope>
    <source>
        <strain evidence="3 5">Hh34</strain>
    </source>
</reference>
<keyword evidence="4" id="KW-1185">Reference proteome</keyword>
<proteinExistence type="predicted"/>
<dbReference type="Proteomes" id="UP000297963">
    <property type="component" value="Unassembled WGS sequence"/>
</dbReference>
<comment type="caution">
    <text evidence="3">The sequence shown here is derived from an EMBL/GenBank/DDBJ whole genome shotgun (WGS) entry which is preliminary data.</text>
</comment>
<keyword evidence="1" id="KW-1133">Transmembrane helix</keyword>
<evidence type="ECO:0000313" key="4">
    <source>
        <dbReference type="Proteomes" id="UP000199681"/>
    </source>
</evidence>
<dbReference type="STRING" id="995038.SAMN05216274_103135"/>
<evidence type="ECO:0000313" key="3">
    <source>
        <dbReference type="EMBL" id="TFB82923.1"/>
    </source>
</evidence>
<dbReference type="EMBL" id="SOFE01000023">
    <property type="protein sequence ID" value="TFB82923.1"/>
    <property type="molecule type" value="Genomic_DNA"/>
</dbReference>